<dbReference type="PANTHER" id="PTHR39083:SF1">
    <property type="entry name" value="CYCLIC DI-GMP-BINDING PROTEIN"/>
    <property type="match status" value="1"/>
</dbReference>
<comment type="caution">
    <text evidence="16">The sequence shown here is derived from an EMBL/GenBank/DDBJ whole genome shotgun (WGS) entry which is preliminary data.</text>
</comment>
<keyword evidence="15" id="KW-0732">Signal</keyword>
<dbReference type="Gene3D" id="2.60.120.260">
    <property type="entry name" value="Galactose-binding domain-like"/>
    <property type="match status" value="2"/>
</dbReference>
<feature type="signal peptide" evidence="15">
    <location>
        <begin position="1"/>
        <end position="36"/>
    </location>
</feature>
<dbReference type="GO" id="GO:0005886">
    <property type="term" value="C:plasma membrane"/>
    <property type="evidence" value="ECO:0007669"/>
    <property type="project" value="UniProtKB-SubCell"/>
</dbReference>
<evidence type="ECO:0000256" key="14">
    <source>
        <dbReference type="ARBA" id="ARBA00033444"/>
    </source>
</evidence>
<comment type="pathway">
    <text evidence="3 15">Glycan metabolism; bacterial cellulose biosynthesis.</text>
</comment>
<evidence type="ECO:0000256" key="5">
    <source>
        <dbReference type="ARBA" id="ARBA00011437"/>
    </source>
</evidence>
<keyword evidence="8 15" id="KW-0997">Cell inner membrane</keyword>
<dbReference type="InterPro" id="IPR018513">
    <property type="entry name" value="Cell_synthase_bac"/>
</dbReference>
<keyword evidence="11 15" id="KW-0135">Cellulose biosynthesis</keyword>
<keyword evidence="9 15" id="KW-0973">c-di-GMP</keyword>
<evidence type="ECO:0000256" key="15">
    <source>
        <dbReference type="RuleBase" id="RU365021"/>
    </source>
</evidence>
<keyword evidence="7 15" id="KW-1003">Cell membrane</keyword>
<organism evidence="16 17">
    <name type="scientific">Brevundimonas vesicularis</name>
    <name type="common">Pseudomonas vesicularis</name>
    <dbReference type="NCBI Taxonomy" id="41276"/>
    <lineage>
        <taxon>Bacteria</taxon>
        <taxon>Pseudomonadati</taxon>
        <taxon>Pseudomonadota</taxon>
        <taxon>Alphaproteobacteria</taxon>
        <taxon>Caulobacterales</taxon>
        <taxon>Caulobacteraceae</taxon>
        <taxon>Brevundimonas</taxon>
    </lineage>
</organism>
<comment type="similarity">
    <text evidence="4 15">Belongs to the AcsB/BcsB family.</text>
</comment>
<comment type="subunit">
    <text evidence="5 15">Tightly associated with the cellulose synthase catalytic subunit.</text>
</comment>
<dbReference type="Proteomes" id="UP000556201">
    <property type="component" value="Unassembled WGS sequence"/>
</dbReference>
<evidence type="ECO:0000256" key="7">
    <source>
        <dbReference type="ARBA" id="ARBA00022475"/>
    </source>
</evidence>
<accession>A0A7W9L473</accession>
<feature type="transmembrane region" description="Helical" evidence="15">
    <location>
        <begin position="752"/>
        <end position="771"/>
    </location>
</feature>
<feature type="chain" id="PRO_5031594701" description="Cyclic di-GMP-binding protein" evidence="15">
    <location>
        <begin position="37"/>
        <end position="787"/>
    </location>
</feature>
<dbReference type="PANTHER" id="PTHR39083">
    <property type="entry name" value="CYCLIC DI-GMP-BINDING PROTEIN"/>
    <property type="match status" value="1"/>
</dbReference>
<evidence type="ECO:0000256" key="2">
    <source>
        <dbReference type="ARBA" id="ARBA00004377"/>
    </source>
</evidence>
<evidence type="ECO:0000256" key="13">
    <source>
        <dbReference type="ARBA" id="ARBA00023136"/>
    </source>
</evidence>
<proteinExistence type="inferred from homology"/>
<dbReference type="InterPro" id="IPR003920">
    <property type="entry name" value="Cell_synth_B"/>
</dbReference>
<dbReference type="PRINTS" id="PR01440">
    <property type="entry name" value="CELLSNTHASEB"/>
</dbReference>
<evidence type="ECO:0000256" key="9">
    <source>
        <dbReference type="ARBA" id="ARBA00022636"/>
    </source>
</evidence>
<reference evidence="16 17" key="1">
    <citation type="submission" date="2020-08" db="EMBL/GenBank/DDBJ databases">
        <title>Functional genomics of gut bacteria from endangered species of beetles.</title>
        <authorList>
            <person name="Carlos-Shanley C."/>
        </authorList>
    </citation>
    <scope>NUCLEOTIDE SEQUENCE [LARGE SCALE GENOMIC DNA]</scope>
    <source>
        <strain evidence="16 17">S00192</strain>
    </source>
</reference>
<dbReference type="EMBL" id="JACHLJ010000001">
    <property type="protein sequence ID" value="MBB5770035.1"/>
    <property type="molecule type" value="Genomic_DNA"/>
</dbReference>
<dbReference type="Pfam" id="PF03170">
    <property type="entry name" value="BcsB"/>
    <property type="match status" value="1"/>
</dbReference>
<protein>
    <recommendedName>
        <fullName evidence="6 15">Cyclic di-GMP-binding protein</fullName>
    </recommendedName>
    <alternativeName>
        <fullName evidence="14 15">Cellulose synthase regulatory subunit</fullName>
    </alternativeName>
</protein>
<evidence type="ECO:0000256" key="4">
    <source>
        <dbReference type="ARBA" id="ARBA00010714"/>
    </source>
</evidence>
<evidence type="ECO:0000256" key="8">
    <source>
        <dbReference type="ARBA" id="ARBA00022519"/>
    </source>
</evidence>
<dbReference type="GO" id="GO:0030244">
    <property type="term" value="P:cellulose biosynthetic process"/>
    <property type="evidence" value="ECO:0007669"/>
    <property type="project" value="UniProtKB-KW"/>
</dbReference>
<dbReference type="AlphaFoldDB" id="A0A7W9L473"/>
<evidence type="ECO:0000256" key="1">
    <source>
        <dbReference type="ARBA" id="ARBA00002057"/>
    </source>
</evidence>
<name>A0A7W9L473_BREVE</name>
<evidence type="ECO:0000256" key="11">
    <source>
        <dbReference type="ARBA" id="ARBA00022916"/>
    </source>
</evidence>
<evidence type="ECO:0000256" key="12">
    <source>
        <dbReference type="ARBA" id="ARBA00022989"/>
    </source>
</evidence>
<evidence type="ECO:0000256" key="6">
    <source>
        <dbReference type="ARBA" id="ARBA00021844"/>
    </source>
</evidence>
<dbReference type="UniPathway" id="UPA00694"/>
<evidence type="ECO:0000313" key="16">
    <source>
        <dbReference type="EMBL" id="MBB5770035.1"/>
    </source>
</evidence>
<keyword evidence="13 15" id="KW-0472">Membrane</keyword>
<keyword evidence="12 15" id="KW-1133">Transmembrane helix</keyword>
<evidence type="ECO:0000256" key="10">
    <source>
        <dbReference type="ARBA" id="ARBA00022692"/>
    </source>
</evidence>
<sequence length="787" mass="84741">MTVGPKSNLRRQSGLARGLSVSGLALMLVISPVAGATAQTTSAIRGVDGGVQSDAIGSTPQVSAEVQARMNTVATVDRLGQGQRHVRASLRDLQVRQSVRLRGVDGEVGIPFGGRADEILKSGRLVLDFGYSPAMLPDLSSLTVLINDEVVRSVPLPKAGADRTRIEVPIDPSLIVPGDNRLNLRLIGHYTRDCEDPLHSTLWANVSNVRSYLDLNFQKVGGAPNLQTYPAPFYDAHDIAPLRLPFVFGGEPSNGDLEAAAAMASAFGAMASYRGFSFPASVGSLPDGDSIAFMTPDHMLPELARTITGPSAAIVRHPRDPYSTVLLIMGRDATELKQAAAGLAYAQGSLNGDYVDLSGGAAPAYGPNSAPRWLTIDRPVRLGDLAETKNLTGMGLQPGRLAATFRLAPDLFFWPAEGAKLNAIYNYPRGEWMDRERSRLDVTVNGQYVRSLPLQTRGFGFWGKEPGVTSHRSTATATLPAYTLFGKNELGFTYDLQVSDPGECVGQLPKNVMSSIDPGSTLDFSGAHHATRMPNLALFTGGGFPFTRTPDLGETAVLMGANPSAGEIEAFLNLMGQFGDSTGAAATRVAVMRTLQPSRMADKDILVVGSADLARNDQLFEDAPVGFRNERVEVARLAPLERFFGWFAPERRDNPEDIETAVGPANGFEGLTSFPSPYSKDRHVVAVLSSQPDALPQLTSLLPTADAKAQIRGDLVVRSGTEFKAYQVRSTHWRGELPWWLGISYWFAQRPFMLALAAILAAVLIGFPLYYSLKAHGRRRLAGSDHE</sequence>
<keyword evidence="10 15" id="KW-0812">Transmembrane</keyword>
<gene>
    <name evidence="16" type="ORF">HNP47_000004</name>
</gene>
<comment type="function">
    <text evidence="1 15">Binds the cellulose synthase activator, bis-(3'-5') cyclic diguanylic acid (c-di-GMP).</text>
</comment>
<dbReference type="GO" id="GO:0006011">
    <property type="term" value="P:UDP-alpha-D-glucose metabolic process"/>
    <property type="evidence" value="ECO:0007669"/>
    <property type="project" value="InterPro"/>
</dbReference>
<evidence type="ECO:0000313" key="17">
    <source>
        <dbReference type="Proteomes" id="UP000556201"/>
    </source>
</evidence>
<comment type="subcellular location">
    <subcellularLocation>
        <location evidence="2">Cell inner membrane</location>
        <topology evidence="2">Single-pass membrane protein</topology>
    </subcellularLocation>
</comment>
<dbReference type="RefSeq" id="WP_184277322.1">
    <property type="nucleotide sequence ID" value="NZ_JACHLJ010000001.1"/>
</dbReference>
<evidence type="ECO:0000256" key="3">
    <source>
        <dbReference type="ARBA" id="ARBA00005186"/>
    </source>
</evidence>